<accession>A0A1L3J7L2</accession>
<dbReference type="EMBL" id="CP018153">
    <property type="protein sequence ID" value="APG61109.1"/>
    <property type="molecule type" value="Genomic_DNA"/>
</dbReference>
<dbReference type="AlphaFoldDB" id="A0A1L3J7L2"/>
<dbReference type="Proteomes" id="UP000182510">
    <property type="component" value="Chromosome"/>
</dbReference>
<evidence type="ECO:0008006" key="4">
    <source>
        <dbReference type="Google" id="ProtNLM"/>
    </source>
</evidence>
<gene>
    <name evidence="2" type="ORF">LPB144_12165</name>
</gene>
<name>A0A1L3J7L2_9FLAO</name>
<protein>
    <recommendedName>
        <fullName evidence="4">NIPSNAP protein</fullName>
    </recommendedName>
</protein>
<keyword evidence="1" id="KW-0732">Signal</keyword>
<feature type="chain" id="PRO_5012453609" description="NIPSNAP protein" evidence="1">
    <location>
        <begin position="23"/>
        <end position="273"/>
    </location>
</feature>
<dbReference type="KEGG" id="grl:LPB144_12165"/>
<sequence>MKTISKLLIIAILLSLSGNVMSQDQSQEEFTPVYITMTKTYWSDDPDLDRSDWLKVEKEYFDKVTKKNELIMSSGFYTHYFTGDNSEVLLVNVYRNWADIEMANEINQALIEEAWPDEKERKAFFDKQSSYYSADHSDEIYSTMRYMIPELPDNGKSRIFYIRSSNLAMDGKGSPAKFREYYEKVTKKSKNLKGYYTHRHLWGANSREMNEVFVFDKLADIETFFEEEQELVATSWTDEKERSAFLKEMGLNFTGKHGDYIYRNIPELRKTGN</sequence>
<dbReference type="OrthoDB" id="1445639at2"/>
<proteinExistence type="predicted"/>
<reference evidence="2 3" key="1">
    <citation type="submission" date="2016-11" db="EMBL/GenBank/DDBJ databases">
        <title>Gramella sp. LPB0144 isolated from marine environment.</title>
        <authorList>
            <person name="Kim E."/>
            <person name="Yi H."/>
        </authorList>
    </citation>
    <scope>NUCLEOTIDE SEQUENCE [LARGE SCALE GENOMIC DNA]</scope>
    <source>
        <strain evidence="2 3">LPB0144</strain>
    </source>
</reference>
<dbReference type="STRING" id="1913577.LPB144_12165"/>
<dbReference type="RefSeq" id="WP_072553800.1">
    <property type="nucleotide sequence ID" value="NZ_CP018153.1"/>
</dbReference>
<evidence type="ECO:0000256" key="1">
    <source>
        <dbReference type="SAM" id="SignalP"/>
    </source>
</evidence>
<feature type="signal peptide" evidence="1">
    <location>
        <begin position="1"/>
        <end position="22"/>
    </location>
</feature>
<evidence type="ECO:0000313" key="3">
    <source>
        <dbReference type="Proteomes" id="UP000182510"/>
    </source>
</evidence>
<evidence type="ECO:0000313" key="2">
    <source>
        <dbReference type="EMBL" id="APG61109.1"/>
    </source>
</evidence>
<organism evidence="2 3">
    <name type="scientific">Christiangramia salexigens</name>
    <dbReference type="NCBI Taxonomy" id="1913577"/>
    <lineage>
        <taxon>Bacteria</taxon>
        <taxon>Pseudomonadati</taxon>
        <taxon>Bacteroidota</taxon>
        <taxon>Flavobacteriia</taxon>
        <taxon>Flavobacteriales</taxon>
        <taxon>Flavobacteriaceae</taxon>
        <taxon>Christiangramia</taxon>
    </lineage>
</organism>
<keyword evidence="3" id="KW-1185">Reference proteome</keyword>